<protein>
    <recommendedName>
        <fullName evidence="5">Cytochrome oxidase subunit II transmembrane region profile domain-containing protein</fullName>
    </recommendedName>
</protein>
<reference evidence="6" key="1">
    <citation type="submission" date="2018-05" db="EMBL/GenBank/DDBJ databases">
        <authorList>
            <person name="Lanie J.A."/>
            <person name="Ng W.-L."/>
            <person name="Kazmierczak K.M."/>
            <person name="Andrzejewski T.M."/>
            <person name="Davidsen T.M."/>
            <person name="Wayne K.J."/>
            <person name="Tettelin H."/>
            <person name="Glass J.I."/>
            <person name="Rusch D."/>
            <person name="Podicherti R."/>
            <person name="Tsui H.-C.T."/>
            <person name="Winkler M.E."/>
        </authorList>
    </citation>
    <scope>NUCLEOTIDE SEQUENCE</scope>
</reference>
<evidence type="ECO:0000256" key="1">
    <source>
        <dbReference type="ARBA" id="ARBA00004141"/>
    </source>
</evidence>
<accession>A0A381Y7E1</accession>
<evidence type="ECO:0000256" key="4">
    <source>
        <dbReference type="SAM" id="Phobius"/>
    </source>
</evidence>
<dbReference type="Gene3D" id="1.10.287.90">
    <property type="match status" value="1"/>
</dbReference>
<evidence type="ECO:0000259" key="5">
    <source>
        <dbReference type="PROSITE" id="PS50999"/>
    </source>
</evidence>
<keyword evidence="2 4" id="KW-0812">Transmembrane</keyword>
<comment type="subcellular location">
    <subcellularLocation>
        <location evidence="1">Membrane</location>
        <topology evidence="1">Multi-pass membrane protein</topology>
    </subcellularLocation>
</comment>
<evidence type="ECO:0000256" key="3">
    <source>
        <dbReference type="ARBA" id="ARBA00023136"/>
    </source>
</evidence>
<name>A0A381Y7E1_9ZZZZ</name>
<feature type="transmembrane region" description="Helical" evidence="4">
    <location>
        <begin position="83"/>
        <end position="101"/>
    </location>
</feature>
<dbReference type="EMBL" id="UINC01017560">
    <property type="protein sequence ID" value="SVA72944.1"/>
    <property type="molecule type" value="Genomic_DNA"/>
</dbReference>
<keyword evidence="4" id="KW-1133">Transmembrane helix</keyword>
<dbReference type="GO" id="GO:0022900">
    <property type="term" value="P:electron transport chain"/>
    <property type="evidence" value="ECO:0007669"/>
    <property type="project" value="InterPro"/>
</dbReference>
<organism evidence="6">
    <name type="scientific">marine metagenome</name>
    <dbReference type="NCBI Taxonomy" id="408172"/>
    <lineage>
        <taxon>unclassified sequences</taxon>
        <taxon>metagenomes</taxon>
        <taxon>ecological metagenomes</taxon>
    </lineage>
</organism>
<evidence type="ECO:0000313" key="6">
    <source>
        <dbReference type="EMBL" id="SVA72944.1"/>
    </source>
</evidence>
<dbReference type="InterPro" id="IPR036257">
    <property type="entry name" value="Cyt_c_oxidase_su2_TM_sf"/>
</dbReference>
<dbReference type="Pfam" id="PF02790">
    <property type="entry name" value="COX2_TM"/>
    <property type="match status" value="1"/>
</dbReference>
<dbReference type="SUPFAM" id="SSF81464">
    <property type="entry name" value="Cytochrome c oxidase subunit II-like, transmembrane region"/>
    <property type="match status" value="1"/>
</dbReference>
<proteinExistence type="predicted"/>
<evidence type="ECO:0000256" key="2">
    <source>
        <dbReference type="ARBA" id="ARBA00022692"/>
    </source>
</evidence>
<keyword evidence="3 4" id="KW-0472">Membrane</keyword>
<feature type="domain" description="Cytochrome oxidase subunit II transmembrane region profile" evidence="5">
    <location>
        <begin position="15"/>
        <end position="111"/>
    </location>
</feature>
<sequence length="134" mass="14252">MRESVTSSLVASVFILCPSSLFSANSTIVGFTQLGHTDYGLNVLVFWVCVAVAHVLFGLMIFSIATARVEQEIQFRNSAKVEVAWTIIPILIFIGVAIPSGQELIGSAENASSVGAVVMGDRSIGDDSLQDIAF</sequence>
<dbReference type="PROSITE" id="PS50999">
    <property type="entry name" value="COX2_TM"/>
    <property type="match status" value="1"/>
</dbReference>
<dbReference type="AlphaFoldDB" id="A0A381Y7E1"/>
<gene>
    <name evidence="6" type="ORF">METZ01_LOCUS125798</name>
</gene>
<dbReference type="InterPro" id="IPR011759">
    <property type="entry name" value="Cyt_c_oxidase_su2_TM_dom"/>
</dbReference>
<feature type="transmembrane region" description="Helical" evidence="4">
    <location>
        <begin position="39"/>
        <end position="62"/>
    </location>
</feature>
<dbReference type="GO" id="GO:0016020">
    <property type="term" value="C:membrane"/>
    <property type="evidence" value="ECO:0007669"/>
    <property type="project" value="UniProtKB-SubCell"/>
</dbReference>